<sequence length="736" mass="80367">MGGRSSRAGMEAPHRRVGSTKHFALWSLAAASLAAFNPSSATAQPFGAESAPADAAPLAGGAVTLPPMVVTGLRAAVMGYQARRTSTATRTDTPLRDVPQSVSVTTQQAIRDLSMQNLQDVLRYTPGAGFAQGEGNRDTPVLRGNSTTASLFVDGIRDDVEYYRDLYNVDRVEVLLGPNAMIFGRGGAGGVVNRVTKQADWNPIREVRLQAGSFDNRRATFDLGQGITEGAAFRVTGVYEDSESYRDGVDIRRYGINPTAAFRIGNSTTFRVSYENFRDERVADRGVPSFRGRPLDTGVSTYFGDPNNSPVHANVNALNLWAEHRFENGVVLRNHSRYAVYDKFYQNIFPGAVNAAGTAASLAAYNNSTKRENLFNQTDVLFSLNTGPIRHALLVGVELSRQDTDNFRNTGYFTAVGPNATNFTTPLNRTRIRTPVSFRQSATDANNSGTATGAAFYVQDQVELLPQLLLVAGLRYENFDVDFRNNRTGERFNVTDNPVSPRIGLVYKPAEPVSVYVSYSNSYLPRAGEQLSSLSLTNQSLRPEEFTNYEVGAKWDVNPALTLTAALFRLDRTNVASVDPTDVTRLVLVEGQRTEGLELGLRGRVTGNWSVLGGYAHQSGEITGTQSATIVKGNAVPFQPRNTFSLWNRYDFTDQLGAGLGIVNQSSYFPSADNQVRVPGFTRVDGALFWALSERWLAQVNVENIFGAKYYPVAHSNNNITPGAPVSARFALTARF</sequence>
<dbReference type="NCBIfam" id="TIGR01783">
    <property type="entry name" value="TonB-siderophor"/>
    <property type="match status" value="1"/>
</dbReference>
<dbReference type="GO" id="GO:0015891">
    <property type="term" value="P:siderophore transport"/>
    <property type="evidence" value="ECO:0007669"/>
    <property type="project" value="InterPro"/>
</dbReference>
<keyword evidence="13 14" id="KW-0998">Cell outer membrane</keyword>
<evidence type="ECO:0000256" key="15">
    <source>
        <dbReference type="RuleBase" id="RU003357"/>
    </source>
</evidence>
<evidence type="ECO:0000313" key="19">
    <source>
        <dbReference type="EMBL" id="CAA9285785.1"/>
    </source>
</evidence>
<dbReference type="InterPro" id="IPR037066">
    <property type="entry name" value="Plug_dom_sf"/>
</dbReference>
<dbReference type="Gene3D" id="2.170.130.10">
    <property type="entry name" value="TonB-dependent receptor, plug domain"/>
    <property type="match status" value="1"/>
</dbReference>
<evidence type="ECO:0000259" key="17">
    <source>
        <dbReference type="Pfam" id="PF00593"/>
    </source>
</evidence>
<comment type="subcellular location">
    <subcellularLocation>
        <location evidence="1 14">Cell outer membrane</location>
        <topology evidence="1 14">Multi-pass membrane protein</topology>
    </subcellularLocation>
</comment>
<evidence type="ECO:0000256" key="1">
    <source>
        <dbReference type="ARBA" id="ARBA00004571"/>
    </source>
</evidence>
<dbReference type="PANTHER" id="PTHR32552:SF68">
    <property type="entry name" value="FERRICHROME OUTER MEMBRANE TRANSPORTER_PHAGE RECEPTOR"/>
    <property type="match status" value="1"/>
</dbReference>
<keyword evidence="6 14" id="KW-0812">Transmembrane</keyword>
<proteinExistence type="inferred from homology"/>
<dbReference type="Pfam" id="PF07715">
    <property type="entry name" value="Plug"/>
    <property type="match status" value="1"/>
</dbReference>
<evidence type="ECO:0000256" key="4">
    <source>
        <dbReference type="ARBA" id="ARBA00022452"/>
    </source>
</evidence>
<comment type="similarity">
    <text evidence="2 14 15">Belongs to the TonB-dependent receptor family.</text>
</comment>
<dbReference type="EMBL" id="CADCTG010000331">
    <property type="protein sequence ID" value="CAA9285785.1"/>
    <property type="molecule type" value="Genomic_DNA"/>
</dbReference>
<dbReference type="SUPFAM" id="SSF56935">
    <property type="entry name" value="Porins"/>
    <property type="match status" value="1"/>
</dbReference>
<accession>A0A6J4JRP0</accession>
<dbReference type="Gene3D" id="2.40.170.20">
    <property type="entry name" value="TonB-dependent receptor, beta-barrel domain"/>
    <property type="match status" value="1"/>
</dbReference>
<evidence type="ECO:0000256" key="14">
    <source>
        <dbReference type="PROSITE-ProRule" id="PRU01360"/>
    </source>
</evidence>
<reference evidence="19" key="1">
    <citation type="submission" date="2020-02" db="EMBL/GenBank/DDBJ databases">
        <authorList>
            <person name="Meier V. D."/>
        </authorList>
    </citation>
    <scope>NUCLEOTIDE SEQUENCE</scope>
    <source>
        <strain evidence="19">AVDCRST_MAG08</strain>
    </source>
</reference>
<dbReference type="Pfam" id="PF00593">
    <property type="entry name" value="TonB_dep_Rec_b-barrel"/>
    <property type="match status" value="1"/>
</dbReference>
<name>A0A6J4JRP0_9PROT</name>
<dbReference type="InterPro" id="IPR039426">
    <property type="entry name" value="TonB-dep_rcpt-like"/>
</dbReference>
<evidence type="ECO:0000256" key="8">
    <source>
        <dbReference type="ARBA" id="ARBA00023004"/>
    </source>
</evidence>
<organism evidence="19">
    <name type="scientific">uncultured Acetobacteraceae bacterium</name>
    <dbReference type="NCBI Taxonomy" id="169975"/>
    <lineage>
        <taxon>Bacteria</taxon>
        <taxon>Pseudomonadati</taxon>
        <taxon>Pseudomonadota</taxon>
        <taxon>Alphaproteobacteria</taxon>
        <taxon>Acetobacterales</taxon>
        <taxon>Acetobacteraceae</taxon>
        <taxon>environmental samples</taxon>
    </lineage>
</organism>
<keyword evidence="4 14" id="KW-1134">Transmembrane beta strand</keyword>
<evidence type="ECO:0000256" key="3">
    <source>
        <dbReference type="ARBA" id="ARBA00022448"/>
    </source>
</evidence>
<evidence type="ECO:0000256" key="6">
    <source>
        <dbReference type="ARBA" id="ARBA00022692"/>
    </source>
</evidence>
<dbReference type="GO" id="GO:0009279">
    <property type="term" value="C:cell outer membrane"/>
    <property type="evidence" value="ECO:0007669"/>
    <property type="project" value="UniProtKB-SubCell"/>
</dbReference>
<evidence type="ECO:0000256" key="13">
    <source>
        <dbReference type="ARBA" id="ARBA00023237"/>
    </source>
</evidence>
<protein>
    <submittedName>
        <fullName evidence="19">Ferrichrome-iron receptor</fullName>
    </submittedName>
</protein>
<keyword evidence="11 14" id="KW-0472">Membrane</keyword>
<keyword evidence="9" id="KW-0406">Ion transport</keyword>
<keyword evidence="12 19" id="KW-0675">Receptor</keyword>
<evidence type="ECO:0000256" key="5">
    <source>
        <dbReference type="ARBA" id="ARBA00022496"/>
    </source>
</evidence>
<dbReference type="PANTHER" id="PTHR32552">
    <property type="entry name" value="FERRICHROME IRON RECEPTOR-RELATED"/>
    <property type="match status" value="1"/>
</dbReference>
<keyword evidence="7 16" id="KW-0732">Signal</keyword>
<dbReference type="CDD" id="cd01347">
    <property type="entry name" value="ligand_gated_channel"/>
    <property type="match status" value="1"/>
</dbReference>
<evidence type="ECO:0000256" key="11">
    <source>
        <dbReference type="ARBA" id="ARBA00023136"/>
    </source>
</evidence>
<feature type="domain" description="TonB-dependent receptor plug" evidence="18">
    <location>
        <begin position="95"/>
        <end position="191"/>
    </location>
</feature>
<evidence type="ECO:0000259" key="18">
    <source>
        <dbReference type="Pfam" id="PF07715"/>
    </source>
</evidence>
<evidence type="ECO:0000256" key="7">
    <source>
        <dbReference type="ARBA" id="ARBA00022729"/>
    </source>
</evidence>
<dbReference type="InterPro" id="IPR000531">
    <property type="entry name" value="Beta-barrel_TonB"/>
</dbReference>
<dbReference type="InterPro" id="IPR012910">
    <property type="entry name" value="Plug_dom"/>
</dbReference>
<evidence type="ECO:0000256" key="2">
    <source>
        <dbReference type="ARBA" id="ARBA00009810"/>
    </source>
</evidence>
<dbReference type="InterPro" id="IPR036942">
    <property type="entry name" value="Beta-barrel_TonB_sf"/>
</dbReference>
<evidence type="ECO:0000256" key="16">
    <source>
        <dbReference type="SAM" id="SignalP"/>
    </source>
</evidence>
<keyword evidence="8" id="KW-0408">Iron</keyword>
<dbReference type="AlphaFoldDB" id="A0A6J4JRP0"/>
<keyword evidence="10 15" id="KW-0798">TonB box</keyword>
<feature type="signal peptide" evidence="16">
    <location>
        <begin position="1"/>
        <end position="43"/>
    </location>
</feature>
<keyword evidence="3 14" id="KW-0813">Transport</keyword>
<evidence type="ECO:0000256" key="10">
    <source>
        <dbReference type="ARBA" id="ARBA00023077"/>
    </source>
</evidence>
<evidence type="ECO:0000256" key="9">
    <source>
        <dbReference type="ARBA" id="ARBA00023065"/>
    </source>
</evidence>
<dbReference type="PROSITE" id="PS52016">
    <property type="entry name" value="TONB_DEPENDENT_REC_3"/>
    <property type="match status" value="1"/>
</dbReference>
<keyword evidence="5" id="KW-0410">Iron transport</keyword>
<evidence type="ECO:0000256" key="12">
    <source>
        <dbReference type="ARBA" id="ARBA00023170"/>
    </source>
</evidence>
<gene>
    <name evidence="19" type="ORF">AVDCRST_MAG08-4194</name>
</gene>
<dbReference type="GO" id="GO:0038023">
    <property type="term" value="F:signaling receptor activity"/>
    <property type="evidence" value="ECO:0007669"/>
    <property type="project" value="InterPro"/>
</dbReference>
<feature type="domain" description="TonB-dependent receptor-like beta-barrel" evidence="17">
    <location>
        <begin position="262"/>
        <end position="705"/>
    </location>
</feature>
<dbReference type="InterPro" id="IPR010105">
    <property type="entry name" value="TonB_sidphr_rcpt"/>
</dbReference>
<dbReference type="GO" id="GO:0015344">
    <property type="term" value="F:siderophore uptake transmembrane transporter activity"/>
    <property type="evidence" value="ECO:0007669"/>
    <property type="project" value="TreeGrafter"/>
</dbReference>
<feature type="chain" id="PRO_5026857368" evidence="16">
    <location>
        <begin position="44"/>
        <end position="736"/>
    </location>
</feature>